<proteinExistence type="predicted"/>
<keyword evidence="2" id="KW-1185">Reference proteome</keyword>
<dbReference type="EMBL" id="JAIWYP010000005">
    <property type="protein sequence ID" value="KAH3816955.1"/>
    <property type="molecule type" value="Genomic_DNA"/>
</dbReference>
<gene>
    <name evidence="1" type="ORF">DPMN_118480</name>
</gene>
<accession>A0A9D4GH11</accession>
<comment type="caution">
    <text evidence="1">The sequence shown here is derived from an EMBL/GenBank/DDBJ whole genome shotgun (WGS) entry which is preliminary data.</text>
</comment>
<reference evidence="1" key="2">
    <citation type="submission" date="2020-11" db="EMBL/GenBank/DDBJ databases">
        <authorList>
            <person name="McCartney M.A."/>
            <person name="Auch B."/>
            <person name="Kono T."/>
            <person name="Mallez S."/>
            <person name="Becker A."/>
            <person name="Gohl D.M."/>
            <person name="Silverstein K.A.T."/>
            <person name="Koren S."/>
            <person name="Bechman K.B."/>
            <person name="Herman A."/>
            <person name="Abrahante J.E."/>
            <person name="Garbe J."/>
        </authorList>
    </citation>
    <scope>NUCLEOTIDE SEQUENCE</scope>
    <source>
        <strain evidence="1">Duluth1</strain>
        <tissue evidence="1">Whole animal</tissue>
    </source>
</reference>
<sequence length="54" mass="6038">MRLSGSPSSTIARDELCSDTKLEFEPEEKSLLCLQDDIATKLAQLALFKNPHFV</sequence>
<evidence type="ECO:0000313" key="2">
    <source>
        <dbReference type="Proteomes" id="UP000828390"/>
    </source>
</evidence>
<protein>
    <submittedName>
        <fullName evidence="1">Uncharacterized protein</fullName>
    </submittedName>
</protein>
<dbReference type="Proteomes" id="UP000828390">
    <property type="component" value="Unassembled WGS sequence"/>
</dbReference>
<reference evidence="1" key="1">
    <citation type="journal article" date="2019" name="bioRxiv">
        <title>The Genome of the Zebra Mussel, Dreissena polymorpha: A Resource for Invasive Species Research.</title>
        <authorList>
            <person name="McCartney M.A."/>
            <person name="Auch B."/>
            <person name="Kono T."/>
            <person name="Mallez S."/>
            <person name="Zhang Y."/>
            <person name="Obille A."/>
            <person name="Becker A."/>
            <person name="Abrahante J.E."/>
            <person name="Garbe J."/>
            <person name="Badalamenti J.P."/>
            <person name="Herman A."/>
            <person name="Mangelson H."/>
            <person name="Liachko I."/>
            <person name="Sullivan S."/>
            <person name="Sone E.D."/>
            <person name="Koren S."/>
            <person name="Silverstein K.A.T."/>
            <person name="Beckman K.B."/>
            <person name="Gohl D.M."/>
        </authorList>
    </citation>
    <scope>NUCLEOTIDE SEQUENCE</scope>
    <source>
        <strain evidence="1">Duluth1</strain>
        <tissue evidence="1">Whole animal</tissue>
    </source>
</reference>
<dbReference type="AlphaFoldDB" id="A0A9D4GH11"/>
<evidence type="ECO:0000313" key="1">
    <source>
        <dbReference type="EMBL" id="KAH3816955.1"/>
    </source>
</evidence>
<name>A0A9D4GH11_DREPO</name>
<organism evidence="1 2">
    <name type="scientific">Dreissena polymorpha</name>
    <name type="common">Zebra mussel</name>
    <name type="synonym">Mytilus polymorpha</name>
    <dbReference type="NCBI Taxonomy" id="45954"/>
    <lineage>
        <taxon>Eukaryota</taxon>
        <taxon>Metazoa</taxon>
        <taxon>Spiralia</taxon>
        <taxon>Lophotrochozoa</taxon>
        <taxon>Mollusca</taxon>
        <taxon>Bivalvia</taxon>
        <taxon>Autobranchia</taxon>
        <taxon>Heteroconchia</taxon>
        <taxon>Euheterodonta</taxon>
        <taxon>Imparidentia</taxon>
        <taxon>Neoheterodontei</taxon>
        <taxon>Myida</taxon>
        <taxon>Dreissenoidea</taxon>
        <taxon>Dreissenidae</taxon>
        <taxon>Dreissena</taxon>
    </lineage>
</organism>